<feature type="chain" id="PRO_5012364468" description="Porin" evidence="1">
    <location>
        <begin position="23"/>
        <end position="437"/>
    </location>
</feature>
<dbReference type="SUPFAM" id="SSF56935">
    <property type="entry name" value="Porins"/>
    <property type="match status" value="1"/>
</dbReference>
<accession>A0A1M6NP47</accession>
<keyword evidence="1" id="KW-0732">Signal</keyword>
<evidence type="ECO:0000313" key="2">
    <source>
        <dbReference type="EMBL" id="SHJ97438.1"/>
    </source>
</evidence>
<dbReference type="EMBL" id="FRAM01000001">
    <property type="protein sequence ID" value="SHJ97438.1"/>
    <property type="molecule type" value="Genomic_DNA"/>
</dbReference>
<evidence type="ECO:0000256" key="1">
    <source>
        <dbReference type="SAM" id="SignalP"/>
    </source>
</evidence>
<proteinExistence type="predicted"/>
<sequence>MKRNLLKAGFIAALAITNLGFAQEYQLDNFNPSDKRSINAFEPKKDSVTNFDHLRVKIGGAFALQFQGLSHKNTAVPVITPSTGVNANELFKISNNFNLPTANLDIDVALYDGVNLHLRTFLSSRHHNETYVKGGYLQIDKLDFIKKDFLKDVMKYATIKIGQDEMNYGDAHFRRTDNAYSITNPFIAGNILMDAYATFPFMEVYYRRDGFIGMVGASNGRLNQTATSGTAPSLYAKLGYDKQINPDLRVRLTGSIYNNANSSRLDFYNGDRAGSRYYFVLESEKVASTGAANTGAATLNSAKVVPDFVNKMTAIMINPFVRYKGLEFFGTYETVSGRNLTEQDRRTYNQYSAELLYRFGTEDSFYFGGRYNQADGKLITGEDITVKRYNIGGGWFMTKNILAKAEYVNQKHDGYPAKSIFNGGEFKGYVIEAVISF</sequence>
<organism evidence="2 3">
    <name type="scientific">Epilithonimonas mollis</name>
    <dbReference type="NCBI Taxonomy" id="216903"/>
    <lineage>
        <taxon>Bacteria</taxon>
        <taxon>Pseudomonadati</taxon>
        <taxon>Bacteroidota</taxon>
        <taxon>Flavobacteriia</taxon>
        <taxon>Flavobacteriales</taxon>
        <taxon>Weeksellaceae</taxon>
        <taxon>Chryseobacterium group</taxon>
        <taxon>Epilithonimonas</taxon>
    </lineage>
</organism>
<protein>
    <recommendedName>
        <fullName evidence="4">Porin</fullName>
    </recommendedName>
</protein>
<gene>
    <name evidence="2" type="ORF">SAMN05444371_0544</name>
</gene>
<dbReference type="Proteomes" id="UP000184498">
    <property type="component" value="Unassembled WGS sequence"/>
</dbReference>
<reference evidence="3" key="1">
    <citation type="submission" date="2016-11" db="EMBL/GenBank/DDBJ databases">
        <authorList>
            <person name="Varghese N."/>
            <person name="Submissions S."/>
        </authorList>
    </citation>
    <scope>NUCLEOTIDE SEQUENCE [LARGE SCALE GENOMIC DNA]</scope>
    <source>
        <strain evidence="3">DSM 18016</strain>
    </source>
</reference>
<evidence type="ECO:0008006" key="4">
    <source>
        <dbReference type="Google" id="ProtNLM"/>
    </source>
</evidence>
<evidence type="ECO:0000313" key="3">
    <source>
        <dbReference type="Proteomes" id="UP000184498"/>
    </source>
</evidence>
<dbReference type="STRING" id="216903.SAMN05444371_0544"/>
<dbReference type="RefSeq" id="WP_072996301.1">
    <property type="nucleotide sequence ID" value="NZ_FRAM01000001.1"/>
</dbReference>
<dbReference type="OrthoDB" id="638836at2"/>
<keyword evidence="3" id="KW-1185">Reference proteome</keyword>
<dbReference type="AlphaFoldDB" id="A0A1M6NP47"/>
<name>A0A1M6NP47_9FLAO</name>
<feature type="signal peptide" evidence="1">
    <location>
        <begin position="1"/>
        <end position="22"/>
    </location>
</feature>